<organism evidence="1 2">
    <name type="scientific">Lentinus tigrinus ALCF2SS1-6</name>
    <dbReference type="NCBI Taxonomy" id="1328759"/>
    <lineage>
        <taxon>Eukaryota</taxon>
        <taxon>Fungi</taxon>
        <taxon>Dikarya</taxon>
        <taxon>Basidiomycota</taxon>
        <taxon>Agaricomycotina</taxon>
        <taxon>Agaricomycetes</taxon>
        <taxon>Polyporales</taxon>
        <taxon>Polyporaceae</taxon>
        <taxon>Lentinus</taxon>
    </lineage>
</organism>
<reference evidence="1" key="1">
    <citation type="journal article" date="2018" name="Genome Biol. Evol.">
        <title>Genomics and development of Lentinus tigrinus, a white-rot wood-decaying mushroom with dimorphic fruiting bodies.</title>
        <authorList>
            <person name="Wu B."/>
            <person name="Xu Z."/>
            <person name="Knudson A."/>
            <person name="Carlson A."/>
            <person name="Chen N."/>
            <person name="Kovaka S."/>
            <person name="LaButti K."/>
            <person name="Lipzen A."/>
            <person name="Pennachio C."/>
            <person name="Riley R."/>
            <person name="Schakwitz W."/>
            <person name="Umezawa K."/>
            <person name="Ohm R.A."/>
            <person name="Grigoriev I.V."/>
            <person name="Nagy L.G."/>
            <person name="Gibbons J."/>
            <person name="Hibbett D."/>
        </authorList>
    </citation>
    <scope>NUCLEOTIDE SEQUENCE [LARGE SCALE GENOMIC DNA]</scope>
    <source>
        <strain evidence="1">ALCF2SS1-6</strain>
    </source>
</reference>
<gene>
    <name evidence="1" type="ORF">L227DRAFT_46382</name>
</gene>
<dbReference type="AlphaFoldDB" id="A0A5C2SKL3"/>
<accession>A0A5C2SKL3</accession>
<keyword evidence="2" id="KW-1185">Reference proteome</keyword>
<dbReference type="Proteomes" id="UP000313359">
    <property type="component" value="Unassembled WGS sequence"/>
</dbReference>
<proteinExistence type="predicted"/>
<evidence type="ECO:0000313" key="2">
    <source>
        <dbReference type="Proteomes" id="UP000313359"/>
    </source>
</evidence>
<protein>
    <submittedName>
        <fullName evidence="1">Uncharacterized protein</fullName>
    </submittedName>
</protein>
<sequence>MPASLPVSLLVPILPPACGLLGLLSCMMLYLHLYAIAQSLALNEQTDAHPWSMPSSGSAYHLADYLASSRTRS</sequence>
<dbReference type="EMBL" id="ML122260">
    <property type="protein sequence ID" value="RPD61996.1"/>
    <property type="molecule type" value="Genomic_DNA"/>
</dbReference>
<evidence type="ECO:0000313" key="1">
    <source>
        <dbReference type="EMBL" id="RPD61996.1"/>
    </source>
</evidence>
<name>A0A5C2SKL3_9APHY</name>